<feature type="binding site" evidence="8">
    <location>
        <position position="178"/>
    </location>
    <ligand>
        <name>L-tyrosine</name>
        <dbReference type="ChEBI" id="CHEBI:58315"/>
    </ligand>
</feature>
<evidence type="ECO:0000256" key="6">
    <source>
        <dbReference type="ARBA" id="ARBA00023146"/>
    </source>
</evidence>
<dbReference type="EMBL" id="CP075587">
    <property type="protein sequence ID" value="QYF48556.1"/>
    <property type="molecule type" value="Genomic_DNA"/>
</dbReference>
<accession>A0ABX8V112</accession>
<evidence type="ECO:0000256" key="9">
    <source>
        <dbReference type="PROSITE-ProRule" id="PRU00182"/>
    </source>
</evidence>
<dbReference type="PROSITE" id="PS00178">
    <property type="entry name" value="AA_TRNA_LIGASE_I"/>
    <property type="match status" value="1"/>
</dbReference>
<comment type="subunit">
    <text evidence="8">Homodimer.</text>
</comment>
<dbReference type="Pfam" id="PF00579">
    <property type="entry name" value="tRNA-synt_1b"/>
    <property type="match status" value="1"/>
</dbReference>
<proteinExistence type="inferred from homology"/>
<dbReference type="InterPro" id="IPR024088">
    <property type="entry name" value="Tyr-tRNA-ligase_bac-type"/>
</dbReference>
<evidence type="ECO:0000256" key="1">
    <source>
        <dbReference type="ARBA" id="ARBA00022598"/>
    </source>
</evidence>
<comment type="subcellular location">
    <subcellularLocation>
        <location evidence="8">Cytoplasm</location>
    </subcellularLocation>
</comment>
<feature type="short sequence motif" description="'HIGH' region" evidence="8">
    <location>
        <begin position="46"/>
        <end position="55"/>
    </location>
</feature>
<dbReference type="InterPro" id="IPR002305">
    <property type="entry name" value="aa-tRNA-synth_Ic"/>
</dbReference>
<gene>
    <name evidence="8" type="primary">tyrS</name>
    <name evidence="11" type="ORF">RHABOEDO_000739</name>
</gene>
<dbReference type="EC" id="6.1.1.1" evidence="8"/>
<dbReference type="GO" id="GO:0004831">
    <property type="term" value="F:tyrosine-tRNA ligase activity"/>
    <property type="evidence" value="ECO:0007669"/>
    <property type="project" value="UniProtKB-EC"/>
</dbReference>
<feature type="binding site" evidence="8">
    <location>
        <position position="182"/>
    </location>
    <ligand>
        <name>L-tyrosine</name>
        <dbReference type="ChEBI" id="CHEBI:58315"/>
    </ligand>
</feature>
<dbReference type="CDD" id="cd00805">
    <property type="entry name" value="TyrRS_core"/>
    <property type="match status" value="1"/>
</dbReference>
<dbReference type="InterPro" id="IPR054608">
    <property type="entry name" value="SYY-like_C"/>
</dbReference>
<evidence type="ECO:0000256" key="2">
    <source>
        <dbReference type="ARBA" id="ARBA00022741"/>
    </source>
</evidence>
<keyword evidence="12" id="KW-1185">Reference proteome</keyword>
<evidence type="ECO:0000313" key="12">
    <source>
        <dbReference type="Proteomes" id="UP000826014"/>
    </source>
</evidence>
<comment type="catalytic activity">
    <reaction evidence="7 8">
        <text>tRNA(Tyr) + L-tyrosine + ATP = L-tyrosyl-tRNA(Tyr) + AMP + diphosphate + H(+)</text>
        <dbReference type="Rhea" id="RHEA:10220"/>
        <dbReference type="Rhea" id="RHEA-COMP:9706"/>
        <dbReference type="Rhea" id="RHEA-COMP:9707"/>
        <dbReference type="ChEBI" id="CHEBI:15378"/>
        <dbReference type="ChEBI" id="CHEBI:30616"/>
        <dbReference type="ChEBI" id="CHEBI:33019"/>
        <dbReference type="ChEBI" id="CHEBI:58315"/>
        <dbReference type="ChEBI" id="CHEBI:78442"/>
        <dbReference type="ChEBI" id="CHEBI:78536"/>
        <dbReference type="ChEBI" id="CHEBI:456215"/>
        <dbReference type="EC" id="6.1.1.1"/>
    </reaction>
</comment>
<keyword evidence="5 8" id="KW-0648">Protein biosynthesis</keyword>
<dbReference type="PANTHER" id="PTHR11766">
    <property type="entry name" value="TYROSYL-TRNA SYNTHETASE"/>
    <property type="match status" value="1"/>
</dbReference>
<dbReference type="PRINTS" id="PR01040">
    <property type="entry name" value="TRNASYNTHTYR"/>
</dbReference>
<sequence length="433" mass="49236">MEPLFSLKDPMIIEHLQKRGLLEATTSDELTNLLQKPTKVYLGFDPTADSLHIGHLVGIIVLHWFQKFGHTPVVVLGGATARIGDPSGKSIERPLLDTQTIITNVHSITKHFEQVLDFSDPSTRPLILNNDQWFKEYGFIDFLRDIGKYFRLSTMLAKDSVKTRLSSEEGISFTEFSYQLLQAYDFYRLYTDHNVQVQLGGSDQWGNITAGIDFVRKRISAQVFGYTFPLLTRMDGRKFGKTEEGAIWLSKDKCSAYQFYQYFYRTQDAEVIRLMRMLTFMDLEEIAEYERSIKSSEYVPNTAQKRLAEEVTQLIHGSTGLQIAQKVTQCLAPGGKAILEFDVLKEISANDMPVEYVQQSELIGQKYIDISVKIGLVSSKSEAARLIHNSGAYLNNQKIHDINFLIEPEMAIAGRFLVFSSGKRKKILVSIKK</sequence>
<evidence type="ECO:0000256" key="7">
    <source>
        <dbReference type="ARBA" id="ARBA00048248"/>
    </source>
</evidence>
<organism evidence="11 12">
    <name type="scientific">Candidatus Rhabdochlamydia oedothoracis</name>
    <dbReference type="NCBI Taxonomy" id="2720720"/>
    <lineage>
        <taxon>Bacteria</taxon>
        <taxon>Pseudomonadati</taxon>
        <taxon>Chlamydiota</taxon>
        <taxon>Chlamydiia</taxon>
        <taxon>Parachlamydiales</taxon>
        <taxon>Candidatus Rhabdochlamydiaceae</taxon>
        <taxon>Candidatus Rhabdochlamydia</taxon>
    </lineage>
</organism>
<evidence type="ECO:0000313" key="11">
    <source>
        <dbReference type="EMBL" id="QYF48556.1"/>
    </source>
</evidence>
<dbReference type="SUPFAM" id="SSF55174">
    <property type="entry name" value="Alpha-L RNA-binding motif"/>
    <property type="match status" value="1"/>
</dbReference>
<dbReference type="InterPro" id="IPR002307">
    <property type="entry name" value="Tyr-tRNA-ligase"/>
</dbReference>
<feature type="short sequence motif" description="'KMSKS' region" evidence="8">
    <location>
        <begin position="238"/>
        <end position="242"/>
    </location>
</feature>
<keyword evidence="2 8" id="KW-0547">Nucleotide-binding</keyword>
<feature type="domain" description="Tyrosine--tRNA ligase SYY-like C-terminal" evidence="10">
    <location>
        <begin position="350"/>
        <end position="429"/>
    </location>
</feature>
<keyword evidence="3 8" id="KW-0067">ATP-binding</keyword>
<dbReference type="Pfam" id="PF22421">
    <property type="entry name" value="SYY_C-terminal"/>
    <property type="match status" value="1"/>
</dbReference>
<evidence type="ECO:0000259" key="10">
    <source>
        <dbReference type="Pfam" id="PF22421"/>
    </source>
</evidence>
<comment type="similarity">
    <text evidence="8">Belongs to the class-I aminoacyl-tRNA synthetase family. TyrS type 1 subfamily.</text>
</comment>
<dbReference type="Gene3D" id="3.10.290.10">
    <property type="entry name" value="RNA-binding S4 domain"/>
    <property type="match status" value="1"/>
</dbReference>
<name>A0ABX8V112_9BACT</name>
<keyword evidence="4 9" id="KW-0694">RNA-binding</keyword>
<dbReference type="Proteomes" id="UP000826014">
    <property type="component" value="Chromosome"/>
</dbReference>
<evidence type="ECO:0000256" key="8">
    <source>
        <dbReference type="HAMAP-Rule" id="MF_02006"/>
    </source>
</evidence>
<feature type="binding site" evidence="8">
    <location>
        <position position="41"/>
    </location>
    <ligand>
        <name>L-tyrosine</name>
        <dbReference type="ChEBI" id="CHEBI:58315"/>
    </ligand>
</feature>
<feature type="binding site" evidence="8">
    <location>
        <position position="241"/>
    </location>
    <ligand>
        <name>ATP</name>
        <dbReference type="ChEBI" id="CHEBI:30616"/>
    </ligand>
</feature>
<keyword evidence="8" id="KW-0963">Cytoplasm</keyword>
<dbReference type="InterPro" id="IPR014729">
    <property type="entry name" value="Rossmann-like_a/b/a_fold"/>
</dbReference>
<dbReference type="Gene3D" id="3.40.50.620">
    <property type="entry name" value="HUPs"/>
    <property type="match status" value="1"/>
</dbReference>
<dbReference type="InterPro" id="IPR024107">
    <property type="entry name" value="Tyr-tRNA-ligase_bac_1"/>
</dbReference>
<keyword evidence="6 8" id="KW-0030">Aminoacyl-tRNA synthetase</keyword>
<protein>
    <recommendedName>
        <fullName evidence="8">Tyrosine--tRNA ligase</fullName>
        <ecNumber evidence="8">6.1.1.1</ecNumber>
    </recommendedName>
    <alternativeName>
        <fullName evidence="8">Tyrosyl-tRNA synthetase</fullName>
        <shortName evidence="8">TyrRS</shortName>
    </alternativeName>
</protein>
<evidence type="ECO:0000256" key="4">
    <source>
        <dbReference type="ARBA" id="ARBA00022884"/>
    </source>
</evidence>
<keyword evidence="1 8" id="KW-0436">Ligase</keyword>
<comment type="function">
    <text evidence="8">Catalyzes the attachment of tyrosine to tRNA(Tyr) in a two-step reaction: tyrosine is first activated by ATP to form Tyr-AMP and then transferred to the acceptor end of tRNA(Tyr).</text>
</comment>
<dbReference type="PROSITE" id="PS50889">
    <property type="entry name" value="S4"/>
    <property type="match status" value="1"/>
</dbReference>
<dbReference type="HAMAP" id="MF_02006">
    <property type="entry name" value="Tyr_tRNA_synth_type1"/>
    <property type="match status" value="1"/>
</dbReference>
<dbReference type="SUPFAM" id="SSF52374">
    <property type="entry name" value="Nucleotidylyl transferase"/>
    <property type="match status" value="1"/>
</dbReference>
<evidence type="ECO:0000256" key="3">
    <source>
        <dbReference type="ARBA" id="ARBA00022840"/>
    </source>
</evidence>
<dbReference type="Gene3D" id="1.10.240.10">
    <property type="entry name" value="Tyrosyl-Transfer RNA Synthetase"/>
    <property type="match status" value="1"/>
</dbReference>
<evidence type="ECO:0000256" key="5">
    <source>
        <dbReference type="ARBA" id="ARBA00022917"/>
    </source>
</evidence>
<dbReference type="NCBIfam" id="TIGR00234">
    <property type="entry name" value="tyrS"/>
    <property type="match status" value="1"/>
</dbReference>
<dbReference type="InterPro" id="IPR001412">
    <property type="entry name" value="aa-tRNA-synth_I_CS"/>
</dbReference>
<dbReference type="InterPro" id="IPR036986">
    <property type="entry name" value="S4_RNA-bd_sf"/>
</dbReference>
<reference evidence="11 12" key="1">
    <citation type="journal article" date="2022" name="bioRxiv">
        <title>Ecology and evolution of chlamydial symbionts of arthropods.</title>
        <authorList>
            <person name="Halter T."/>
            <person name="Koestlbacher S."/>
            <person name="Collingro A."/>
            <person name="Sixt B.S."/>
            <person name="Toenshoff E.R."/>
            <person name="Hendrickx F."/>
            <person name="Kostanjsek R."/>
            <person name="Horn M."/>
        </authorList>
    </citation>
    <scope>NUCLEOTIDE SEQUENCE [LARGE SCALE GENOMIC DNA]</scope>
    <source>
        <strain evidence="11">W744xW776</strain>
    </source>
</reference>
<dbReference type="PANTHER" id="PTHR11766:SF0">
    <property type="entry name" value="TYROSINE--TRNA LIGASE, MITOCHONDRIAL"/>
    <property type="match status" value="1"/>
</dbReference>